<comment type="caution">
    <text evidence="3">The sequence shown here is derived from an EMBL/GenBank/DDBJ whole genome shotgun (WGS) entry which is preliminary data.</text>
</comment>
<dbReference type="EMBL" id="MTYJ01000048">
    <property type="protein sequence ID" value="OQV18593.1"/>
    <property type="molecule type" value="Genomic_DNA"/>
</dbReference>
<dbReference type="Pfam" id="PF01607">
    <property type="entry name" value="CBM_14"/>
    <property type="match status" value="1"/>
</dbReference>
<dbReference type="Gene3D" id="2.170.140.10">
    <property type="entry name" value="Chitin binding domain"/>
    <property type="match status" value="1"/>
</dbReference>
<dbReference type="InterPro" id="IPR036508">
    <property type="entry name" value="Chitin-bd_dom_sf"/>
</dbReference>
<name>A0A1W0WTW8_HYPEX</name>
<feature type="chain" id="PRO_5012054278" description="Chitin-binding type-2 domain-containing protein" evidence="1">
    <location>
        <begin position="16"/>
        <end position="183"/>
    </location>
</feature>
<dbReference type="SUPFAM" id="SSF57625">
    <property type="entry name" value="Invertebrate chitin-binding proteins"/>
    <property type="match status" value="1"/>
</dbReference>
<accession>A0A1W0WTW8</accession>
<dbReference type="Proteomes" id="UP000192578">
    <property type="component" value="Unassembled WGS sequence"/>
</dbReference>
<dbReference type="GO" id="GO:0008061">
    <property type="term" value="F:chitin binding"/>
    <property type="evidence" value="ECO:0007669"/>
    <property type="project" value="InterPro"/>
</dbReference>
<evidence type="ECO:0000256" key="1">
    <source>
        <dbReference type="SAM" id="SignalP"/>
    </source>
</evidence>
<dbReference type="AlphaFoldDB" id="A0A1W0WTW8"/>
<keyword evidence="1" id="KW-0732">Signal</keyword>
<gene>
    <name evidence="3" type="ORF">BV898_07418</name>
</gene>
<evidence type="ECO:0000259" key="2">
    <source>
        <dbReference type="PROSITE" id="PS50940"/>
    </source>
</evidence>
<keyword evidence="4" id="KW-1185">Reference proteome</keyword>
<dbReference type="PANTHER" id="PTHR22933">
    <property type="entry name" value="FI18007P1-RELATED"/>
    <property type="match status" value="1"/>
</dbReference>
<sequence>MQYLIVFAMIGAAACQFSGRSIDTSKTAGKFVWDLQKLPLSAAEVATLLSSRDAGYPKLNSIPQTSFSCGSKVGPGFYADVDAASQCQVFHRCDVNGDMTSYLCVNSTVFNQITLVCDSWYQVDCAKSIDYENYANSRLYTQQPLFDTPPADYVAPSQLVLLQNQALVSQSIIASRPRGRRAI</sequence>
<dbReference type="PROSITE" id="PS50940">
    <property type="entry name" value="CHIT_BIND_II"/>
    <property type="match status" value="1"/>
</dbReference>
<dbReference type="OrthoDB" id="6334318at2759"/>
<feature type="domain" description="Chitin-binding type-2" evidence="2">
    <location>
        <begin position="66"/>
        <end position="127"/>
    </location>
</feature>
<protein>
    <recommendedName>
        <fullName evidence="2">Chitin-binding type-2 domain-containing protein</fullName>
    </recommendedName>
</protein>
<proteinExistence type="predicted"/>
<dbReference type="GO" id="GO:0005576">
    <property type="term" value="C:extracellular region"/>
    <property type="evidence" value="ECO:0007669"/>
    <property type="project" value="InterPro"/>
</dbReference>
<reference evidence="4" key="1">
    <citation type="submission" date="2017-01" db="EMBL/GenBank/DDBJ databases">
        <title>Comparative genomics of anhydrobiosis in the tardigrade Hypsibius dujardini.</title>
        <authorList>
            <person name="Yoshida Y."/>
            <person name="Koutsovoulos G."/>
            <person name="Laetsch D."/>
            <person name="Stevens L."/>
            <person name="Kumar S."/>
            <person name="Horikawa D."/>
            <person name="Ishino K."/>
            <person name="Komine S."/>
            <person name="Tomita M."/>
            <person name="Blaxter M."/>
            <person name="Arakawa K."/>
        </authorList>
    </citation>
    <scope>NUCLEOTIDE SEQUENCE [LARGE SCALE GENOMIC DNA]</scope>
    <source>
        <strain evidence="4">Z151</strain>
    </source>
</reference>
<dbReference type="PANTHER" id="PTHR22933:SF43">
    <property type="entry name" value="LP10131P"/>
    <property type="match status" value="1"/>
</dbReference>
<dbReference type="InterPro" id="IPR052976">
    <property type="entry name" value="Scoloptoxin-like"/>
</dbReference>
<dbReference type="InterPro" id="IPR002557">
    <property type="entry name" value="Chitin-bd_dom"/>
</dbReference>
<evidence type="ECO:0000313" key="4">
    <source>
        <dbReference type="Proteomes" id="UP000192578"/>
    </source>
</evidence>
<evidence type="ECO:0000313" key="3">
    <source>
        <dbReference type="EMBL" id="OQV18593.1"/>
    </source>
</evidence>
<feature type="signal peptide" evidence="1">
    <location>
        <begin position="1"/>
        <end position="15"/>
    </location>
</feature>
<organism evidence="3 4">
    <name type="scientific">Hypsibius exemplaris</name>
    <name type="common">Freshwater tardigrade</name>
    <dbReference type="NCBI Taxonomy" id="2072580"/>
    <lineage>
        <taxon>Eukaryota</taxon>
        <taxon>Metazoa</taxon>
        <taxon>Ecdysozoa</taxon>
        <taxon>Tardigrada</taxon>
        <taxon>Eutardigrada</taxon>
        <taxon>Parachela</taxon>
        <taxon>Hypsibioidea</taxon>
        <taxon>Hypsibiidae</taxon>
        <taxon>Hypsibius</taxon>
    </lineage>
</organism>